<proteinExistence type="predicted"/>
<name>A0A158BDW4_9BURK</name>
<sequence>MGDMAEAQAMDAMPGLDSLGGMAAGIDAEAAGALNPEMSGAMPGQPVPTGPDYERGARGIVDMTRAMIGGYAPGAEWDEATSGRMAASLAPVFEKYGWDMEAAMPCELVALVVCGPVLYQSARAVALKIKQDRYALENARPGMADPNTVKGAERDSAPADSAEALAAAVRNAKVFPDM</sequence>
<keyword evidence="2" id="KW-1185">Reference proteome</keyword>
<dbReference type="RefSeq" id="WP_074171376.1">
    <property type="nucleotide sequence ID" value="NZ_FCOI02000013.1"/>
</dbReference>
<dbReference type="Proteomes" id="UP000054624">
    <property type="component" value="Unassembled WGS sequence"/>
</dbReference>
<gene>
    <name evidence="1" type="ORF">AWB76_04071</name>
</gene>
<evidence type="ECO:0000313" key="2">
    <source>
        <dbReference type="Proteomes" id="UP000054624"/>
    </source>
</evidence>
<dbReference type="OrthoDB" id="9132801at2"/>
<dbReference type="AlphaFoldDB" id="A0A158BDW4"/>
<dbReference type="EMBL" id="FCOI02000013">
    <property type="protein sequence ID" value="SAK68223.1"/>
    <property type="molecule type" value="Genomic_DNA"/>
</dbReference>
<reference evidence="2" key="1">
    <citation type="submission" date="2016-01" db="EMBL/GenBank/DDBJ databases">
        <authorList>
            <person name="Peeters Charlotte."/>
        </authorList>
    </citation>
    <scope>NUCLEOTIDE SEQUENCE [LARGE SCALE GENOMIC DNA]</scope>
</reference>
<evidence type="ECO:0000313" key="1">
    <source>
        <dbReference type="EMBL" id="SAK68223.1"/>
    </source>
</evidence>
<protein>
    <submittedName>
        <fullName evidence="1">Uncharacterized protein</fullName>
    </submittedName>
</protein>
<organism evidence="1 2">
    <name type="scientific">Caballeronia temeraria</name>
    <dbReference type="NCBI Taxonomy" id="1777137"/>
    <lineage>
        <taxon>Bacteria</taxon>
        <taxon>Pseudomonadati</taxon>
        <taxon>Pseudomonadota</taxon>
        <taxon>Betaproteobacteria</taxon>
        <taxon>Burkholderiales</taxon>
        <taxon>Burkholderiaceae</taxon>
        <taxon>Caballeronia</taxon>
    </lineage>
</organism>
<dbReference type="STRING" id="1777137.AWB76_04071"/>
<accession>A0A158BDW4</accession>